<evidence type="ECO:0000313" key="1">
    <source>
        <dbReference type="EMBL" id="KAJ7367237.1"/>
    </source>
</evidence>
<protein>
    <submittedName>
        <fullName evidence="1">Uncharacterized protein</fullName>
    </submittedName>
</protein>
<accession>A0AAD7ASM8</accession>
<name>A0AAD7ASM8_9AGAR</name>
<evidence type="ECO:0000313" key="2">
    <source>
        <dbReference type="Proteomes" id="UP001218218"/>
    </source>
</evidence>
<sequence length="621" mass="69816">MAQAPEKVRPLPRLPSIAETEESIFRSDGASLVSDSQRTYTDTSTVWGPGTVSGRALLALGEATIRGIDALLIRRRLANIRLRVPFLTGSVCNDLLELCRPDMYSVRIAKQALGLTLTQICSGPESSVYLFVVSLCKWSRQEARFILLALVRSLREITPPPEWQLERLYDLMVAIIQVQDRWRSFVVEAAVLLDKPSFTTITHPIHLLSAEATADLPASPLSNLQEAYSPHMRSKAWLSLQACGLSLQDRVLKIGEILSVGNHASTARIVDALADVLIVLGHSRSHFDPDIRSHVLACFQSITTASELHSVRNQSELSALANFVWEATTSLYAADVSNSIHAPIFLRSTLCRSGVPQDFVNAMARKILGEIWGSDDDRIRCALSISRLSKNEIAEILKILLTNEQLSICKTIPFNVLAAEQLCEFLAIICQITGEYISRDVAWELSSFPIRHRVITIASQIIEEKEVTPLSKLRTVSGLETNDRRDLVRLKTWTVLQTHGLRLESQVLQIQKILSGKPKVSNHQIFDAVVDASFFTRECFSLELRCSAFDCLLKYALTPTLEQMELYNILEDYSGFYRELERRTVMRELPMDKLYNVATLLSMRDPDHVHWTVEKQGEYIV</sequence>
<keyword evidence="2" id="KW-1185">Reference proteome</keyword>
<dbReference type="EMBL" id="JARIHO010000002">
    <property type="protein sequence ID" value="KAJ7367237.1"/>
    <property type="molecule type" value="Genomic_DNA"/>
</dbReference>
<organism evidence="1 2">
    <name type="scientific">Mycena albidolilacea</name>
    <dbReference type="NCBI Taxonomy" id="1033008"/>
    <lineage>
        <taxon>Eukaryota</taxon>
        <taxon>Fungi</taxon>
        <taxon>Dikarya</taxon>
        <taxon>Basidiomycota</taxon>
        <taxon>Agaricomycotina</taxon>
        <taxon>Agaricomycetes</taxon>
        <taxon>Agaricomycetidae</taxon>
        <taxon>Agaricales</taxon>
        <taxon>Marasmiineae</taxon>
        <taxon>Mycenaceae</taxon>
        <taxon>Mycena</taxon>
    </lineage>
</organism>
<dbReference type="Proteomes" id="UP001218218">
    <property type="component" value="Unassembled WGS sequence"/>
</dbReference>
<comment type="caution">
    <text evidence="1">The sequence shown here is derived from an EMBL/GenBank/DDBJ whole genome shotgun (WGS) entry which is preliminary data.</text>
</comment>
<dbReference type="AlphaFoldDB" id="A0AAD7ASM8"/>
<gene>
    <name evidence="1" type="ORF">DFH08DRAFT_836905</name>
</gene>
<reference evidence="1" key="1">
    <citation type="submission" date="2023-03" db="EMBL/GenBank/DDBJ databases">
        <title>Massive genome expansion in bonnet fungi (Mycena s.s.) driven by repeated elements and novel gene families across ecological guilds.</title>
        <authorList>
            <consortium name="Lawrence Berkeley National Laboratory"/>
            <person name="Harder C.B."/>
            <person name="Miyauchi S."/>
            <person name="Viragh M."/>
            <person name="Kuo A."/>
            <person name="Thoen E."/>
            <person name="Andreopoulos B."/>
            <person name="Lu D."/>
            <person name="Skrede I."/>
            <person name="Drula E."/>
            <person name="Henrissat B."/>
            <person name="Morin E."/>
            <person name="Kohler A."/>
            <person name="Barry K."/>
            <person name="LaButti K."/>
            <person name="Morin E."/>
            <person name="Salamov A."/>
            <person name="Lipzen A."/>
            <person name="Mereny Z."/>
            <person name="Hegedus B."/>
            <person name="Baldrian P."/>
            <person name="Stursova M."/>
            <person name="Weitz H."/>
            <person name="Taylor A."/>
            <person name="Grigoriev I.V."/>
            <person name="Nagy L.G."/>
            <person name="Martin F."/>
            <person name="Kauserud H."/>
        </authorList>
    </citation>
    <scope>NUCLEOTIDE SEQUENCE</scope>
    <source>
        <strain evidence="1">CBHHK002</strain>
    </source>
</reference>
<proteinExistence type="predicted"/>